<dbReference type="Pfam" id="PF20659">
    <property type="entry name" value="MS_C"/>
    <property type="match status" value="1"/>
</dbReference>
<organism evidence="11">
    <name type="scientific">Anisakis simplex</name>
    <name type="common">Herring worm</name>
    <dbReference type="NCBI Taxonomy" id="6269"/>
    <lineage>
        <taxon>Eukaryota</taxon>
        <taxon>Metazoa</taxon>
        <taxon>Ecdysozoa</taxon>
        <taxon>Nematoda</taxon>
        <taxon>Chromadorea</taxon>
        <taxon>Rhabditida</taxon>
        <taxon>Spirurina</taxon>
        <taxon>Ascaridomorpha</taxon>
        <taxon>Ascaridoidea</taxon>
        <taxon>Anisakidae</taxon>
        <taxon>Anisakis</taxon>
        <taxon>Anisakis simplex complex</taxon>
    </lineage>
</organism>
<evidence type="ECO:0000256" key="2">
    <source>
        <dbReference type="ARBA" id="ARBA00012636"/>
    </source>
</evidence>
<dbReference type="GO" id="GO:0006097">
    <property type="term" value="P:glyoxylate cycle"/>
    <property type="evidence" value="ECO:0007669"/>
    <property type="project" value="UniProtKB-KW"/>
</dbReference>
<feature type="domain" description="Malate synthase TIM barrel" evidence="7">
    <location>
        <begin position="1"/>
        <end position="104"/>
    </location>
</feature>
<dbReference type="EC" id="2.3.3.9" evidence="2"/>
<dbReference type="Gene3D" id="3.20.20.360">
    <property type="entry name" value="Malate synthase, domain 3"/>
    <property type="match status" value="1"/>
</dbReference>
<dbReference type="Proteomes" id="UP000267096">
    <property type="component" value="Unassembled WGS sequence"/>
</dbReference>
<dbReference type="InterPro" id="IPR011076">
    <property type="entry name" value="Malate_synth_sf"/>
</dbReference>
<evidence type="ECO:0000256" key="3">
    <source>
        <dbReference type="ARBA" id="ARBA00022435"/>
    </source>
</evidence>
<reference evidence="9 10" key="2">
    <citation type="submission" date="2018-11" db="EMBL/GenBank/DDBJ databases">
        <authorList>
            <consortium name="Pathogen Informatics"/>
        </authorList>
    </citation>
    <scope>NUCLEOTIDE SEQUENCE [LARGE SCALE GENOMIC DNA]</scope>
</reference>
<name>A0A0M3JE67_ANISI</name>
<proteinExistence type="inferred from homology"/>
<dbReference type="AlphaFoldDB" id="A0A0M3JE67"/>
<reference evidence="11" key="1">
    <citation type="submission" date="2017-02" db="UniProtKB">
        <authorList>
            <consortium name="WormBaseParasite"/>
        </authorList>
    </citation>
    <scope>IDENTIFICATION</scope>
</reference>
<dbReference type="PANTHER" id="PTHR42902">
    <property type="entry name" value="MALATE SYNTHASE"/>
    <property type="match status" value="1"/>
</dbReference>
<feature type="domain" description="Malate synthase C-terminal" evidence="8">
    <location>
        <begin position="138"/>
        <end position="161"/>
    </location>
</feature>
<dbReference type="GO" id="GO:0006099">
    <property type="term" value="P:tricarboxylic acid cycle"/>
    <property type="evidence" value="ECO:0007669"/>
    <property type="project" value="UniProtKB-KW"/>
</dbReference>
<evidence type="ECO:0000256" key="5">
    <source>
        <dbReference type="ARBA" id="ARBA00022679"/>
    </source>
</evidence>
<dbReference type="GO" id="GO:0004474">
    <property type="term" value="F:malate synthase activity"/>
    <property type="evidence" value="ECO:0007669"/>
    <property type="project" value="UniProtKB-EC"/>
</dbReference>
<evidence type="ECO:0000259" key="7">
    <source>
        <dbReference type="Pfam" id="PF01274"/>
    </source>
</evidence>
<dbReference type="InterPro" id="IPR046363">
    <property type="entry name" value="MS_N_TIM-barrel_dom"/>
</dbReference>
<keyword evidence="10" id="KW-1185">Reference proteome</keyword>
<dbReference type="Gene3D" id="1.20.1220.12">
    <property type="entry name" value="Malate synthase, domain III"/>
    <property type="match status" value="1"/>
</dbReference>
<evidence type="ECO:0000256" key="1">
    <source>
        <dbReference type="ARBA" id="ARBA00006394"/>
    </source>
</evidence>
<evidence type="ECO:0000313" key="10">
    <source>
        <dbReference type="Proteomes" id="UP000267096"/>
    </source>
</evidence>
<keyword evidence="3" id="KW-0329">Glyoxylate bypass</keyword>
<gene>
    <name evidence="9" type="ORF">ASIM_LOCUS5706</name>
</gene>
<dbReference type="InterPro" id="IPR006252">
    <property type="entry name" value="Malate_synthA"/>
</dbReference>
<keyword evidence="5" id="KW-0808">Transferase</keyword>
<evidence type="ECO:0000256" key="6">
    <source>
        <dbReference type="ARBA" id="ARBA00047918"/>
    </source>
</evidence>
<dbReference type="InterPro" id="IPR001465">
    <property type="entry name" value="Malate_synthase_TIM"/>
</dbReference>
<protein>
    <recommendedName>
        <fullName evidence="2">malate synthase</fullName>
        <ecNumber evidence="2">2.3.3.9</ecNumber>
    </recommendedName>
</protein>
<dbReference type="PANTHER" id="PTHR42902:SF1">
    <property type="entry name" value="MALATE SYNTHASE 1-RELATED"/>
    <property type="match status" value="1"/>
</dbReference>
<comment type="similarity">
    <text evidence="1">Belongs to the malate synthase family.</text>
</comment>
<comment type="catalytic activity">
    <reaction evidence="6">
        <text>glyoxylate + acetyl-CoA + H2O = (S)-malate + CoA + H(+)</text>
        <dbReference type="Rhea" id="RHEA:18181"/>
        <dbReference type="ChEBI" id="CHEBI:15377"/>
        <dbReference type="ChEBI" id="CHEBI:15378"/>
        <dbReference type="ChEBI" id="CHEBI:15589"/>
        <dbReference type="ChEBI" id="CHEBI:36655"/>
        <dbReference type="ChEBI" id="CHEBI:57287"/>
        <dbReference type="ChEBI" id="CHEBI:57288"/>
        <dbReference type="EC" id="2.3.3.9"/>
    </reaction>
</comment>
<dbReference type="OrthoDB" id="4078635at2759"/>
<sequence length="161" mass="17615">MTAPFLRAYALASIKACHARKISAMGGMAAQIPIKNDQIANRKALAFVKQDKEREATDGHDGTWVAHPDLVKVARDVFDTTMPQQNQIDKLLNSVSVTSEDLTAIPEGTRTERSFRHNIAVTLGEFALSIQMNGLFSGYMDSWLSGVGCVPLYNLMEDAAT</sequence>
<dbReference type="SUPFAM" id="SSF51645">
    <property type="entry name" value="Malate synthase G"/>
    <property type="match status" value="1"/>
</dbReference>
<dbReference type="WBParaSite" id="ASIM_0000591001-mRNA-1">
    <property type="protein sequence ID" value="ASIM_0000591001-mRNA-1"/>
    <property type="gene ID" value="ASIM_0000591001"/>
</dbReference>
<dbReference type="EMBL" id="UYRR01011467">
    <property type="protein sequence ID" value="VDK25944.1"/>
    <property type="molecule type" value="Genomic_DNA"/>
</dbReference>
<evidence type="ECO:0000256" key="4">
    <source>
        <dbReference type="ARBA" id="ARBA00022532"/>
    </source>
</evidence>
<evidence type="ECO:0000313" key="11">
    <source>
        <dbReference type="WBParaSite" id="ASIM_0000591001-mRNA-1"/>
    </source>
</evidence>
<dbReference type="GO" id="GO:0005737">
    <property type="term" value="C:cytoplasm"/>
    <property type="evidence" value="ECO:0007669"/>
    <property type="project" value="TreeGrafter"/>
</dbReference>
<evidence type="ECO:0000259" key="8">
    <source>
        <dbReference type="Pfam" id="PF20659"/>
    </source>
</evidence>
<dbReference type="Pfam" id="PF01274">
    <property type="entry name" value="MS_TIM-barrel"/>
    <property type="match status" value="1"/>
</dbReference>
<dbReference type="InterPro" id="IPR044856">
    <property type="entry name" value="Malate_synth_C_sf"/>
</dbReference>
<dbReference type="InterPro" id="IPR048355">
    <property type="entry name" value="MS_C"/>
</dbReference>
<accession>A0A0M3JE67</accession>
<evidence type="ECO:0000313" key="9">
    <source>
        <dbReference type="EMBL" id="VDK25944.1"/>
    </source>
</evidence>
<keyword evidence="4" id="KW-0816">Tricarboxylic acid cycle</keyword>